<evidence type="ECO:0000313" key="3">
    <source>
        <dbReference type="Proteomes" id="UP000730481"/>
    </source>
</evidence>
<proteinExistence type="predicted"/>
<evidence type="ECO:0000313" key="2">
    <source>
        <dbReference type="EMBL" id="KAF4337379.1"/>
    </source>
</evidence>
<dbReference type="EMBL" id="PVQB02000423">
    <property type="protein sequence ID" value="KAF4337379.1"/>
    <property type="molecule type" value="Genomic_DNA"/>
</dbReference>
<reference evidence="2" key="2">
    <citation type="submission" date="2020-02" db="EMBL/GenBank/DDBJ databases">
        <title>Identification and distribution of gene clusters putatively required for synthesis of sphingolipid metabolism inhibitors in phylogenetically diverse species of the filamentous fungus Fusarium.</title>
        <authorList>
            <person name="Kim H.-S."/>
            <person name="Busman M."/>
            <person name="Brown D.W."/>
            <person name="Divon H."/>
            <person name="Uhlig S."/>
            <person name="Proctor R.H."/>
        </authorList>
    </citation>
    <scope>NUCLEOTIDE SEQUENCE</scope>
    <source>
        <strain evidence="2">NRRL 25174</strain>
    </source>
</reference>
<comment type="caution">
    <text evidence="2">The sequence shown here is derived from an EMBL/GenBank/DDBJ whole genome shotgun (WGS) entry which is preliminary data.</text>
</comment>
<dbReference type="OrthoDB" id="5953249at2759"/>
<reference evidence="2" key="1">
    <citation type="journal article" date="2017" name="Mycologia">
        <title>Fusarium algeriense, sp. nov., a novel toxigenic crown rot pathogen of durum wheat from Algeria is nested in the Fusarium burgessii species complex.</title>
        <authorList>
            <person name="Laraba I."/>
            <person name="Keddad A."/>
            <person name="Boureghda H."/>
            <person name="Abdallah N."/>
            <person name="Vaughan M.M."/>
            <person name="Proctor R.H."/>
            <person name="Busman M."/>
            <person name="O'Donnell K."/>
        </authorList>
    </citation>
    <scope>NUCLEOTIDE SEQUENCE</scope>
    <source>
        <strain evidence="2">NRRL 25174</strain>
    </source>
</reference>
<evidence type="ECO:0000259" key="1">
    <source>
        <dbReference type="Pfam" id="PF21762"/>
    </source>
</evidence>
<dbReference type="InterPro" id="IPR048519">
    <property type="entry name" value="Gfd2/YDR514C-like_C"/>
</dbReference>
<dbReference type="AlphaFoldDB" id="A0A9P5DWJ3"/>
<feature type="domain" description="Gfd2/YDR514C-like C-terminal" evidence="1">
    <location>
        <begin position="32"/>
        <end position="178"/>
    </location>
</feature>
<organism evidence="2 3">
    <name type="scientific">Fusarium beomiforme</name>
    <dbReference type="NCBI Taxonomy" id="44412"/>
    <lineage>
        <taxon>Eukaryota</taxon>
        <taxon>Fungi</taxon>
        <taxon>Dikarya</taxon>
        <taxon>Ascomycota</taxon>
        <taxon>Pezizomycotina</taxon>
        <taxon>Sordariomycetes</taxon>
        <taxon>Hypocreomycetidae</taxon>
        <taxon>Hypocreales</taxon>
        <taxon>Nectriaceae</taxon>
        <taxon>Fusarium</taxon>
        <taxon>Fusarium burgessii species complex</taxon>
    </lineage>
</organism>
<dbReference type="Proteomes" id="UP000730481">
    <property type="component" value="Unassembled WGS sequence"/>
</dbReference>
<sequence length="187" mass="21340">MRDVKLICIDADNIVREPGQGDGKKQIKSFHLGVAILDTRDIRDVVNRQYKLDTPSDLIQTYQFAVEDSVPQVEHFYFGDTEAIFAQDLKAKVVAWQEGRDIVSVAYSAHHDLFILKDFGIYLNHAFCIDLAQAQYIPFQSAIVLSLAVIMNRLSIRYHGRLHIQGNDAHYTLRTLLGLAALDFYRE</sequence>
<dbReference type="InterPro" id="IPR012337">
    <property type="entry name" value="RNaseH-like_sf"/>
</dbReference>
<dbReference type="SUPFAM" id="SSF53098">
    <property type="entry name" value="Ribonuclease H-like"/>
    <property type="match status" value="1"/>
</dbReference>
<name>A0A9P5DWJ3_9HYPO</name>
<protein>
    <submittedName>
        <fullName evidence="2">QDE-2-interacting</fullName>
    </submittedName>
</protein>
<accession>A0A9P5DWJ3</accession>
<dbReference type="Pfam" id="PF21762">
    <property type="entry name" value="DEDDh_C"/>
    <property type="match status" value="1"/>
</dbReference>
<keyword evidence="3" id="KW-1185">Reference proteome</keyword>
<gene>
    <name evidence="2" type="ORF">FBEOM_8763</name>
</gene>